<evidence type="ECO:0000313" key="2">
    <source>
        <dbReference type="EMBL" id="GKX27545.1"/>
    </source>
</evidence>
<evidence type="ECO:0000259" key="1">
    <source>
        <dbReference type="Pfam" id="PF12728"/>
    </source>
</evidence>
<reference evidence="2" key="1">
    <citation type="submission" date="2022-06" db="EMBL/GenBank/DDBJ databases">
        <title>Vallitalea longa sp. nov., an anaerobic bacterium isolated from marine sediment.</title>
        <authorList>
            <person name="Hirano S."/>
            <person name="Terahara T."/>
            <person name="Mori K."/>
            <person name="Hamada M."/>
            <person name="Matsumoto R."/>
            <person name="Kobayashi T."/>
        </authorList>
    </citation>
    <scope>NUCLEOTIDE SEQUENCE</scope>
    <source>
        <strain evidence="2">SH18-1</strain>
    </source>
</reference>
<dbReference type="Proteomes" id="UP001144256">
    <property type="component" value="Unassembled WGS sequence"/>
</dbReference>
<dbReference type="InterPro" id="IPR041657">
    <property type="entry name" value="HTH_17"/>
</dbReference>
<dbReference type="Pfam" id="PF12728">
    <property type="entry name" value="HTH_17"/>
    <property type="match status" value="1"/>
</dbReference>
<name>A0A9W5Y7Z2_9FIRM</name>
<dbReference type="GO" id="GO:0003677">
    <property type="term" value="F:DNA binding"/>
    <property type="evidence" value="ECO:0007669"/>
    <property type="project" value="InterPro"/>
</dbReference>
<evidence type="ECO:0000313" key="3">
    <source>
        <dbReference type="Proteomes" id="UP001144256"/>
    </source>
</evidence>
<proteinExistence type="predicted"/>
<keyword evidence="3" id="KW-1185">Reference proteome</keyword>
<accession>A0A9W5Y7Z2</accession>
<dbReference type="NCBIfam" id="TIGR01764">
    <property type="entry name" value="excise"/>
    <property type="match status" value="1"/>
</dbReference>
<dbReference type="InterPro" id="IPR010093">
    <property type="entry name" value="SinI_DNA-bd"/>
</dbReference>
<protein>
    <recommendedName>
        <fullName evidence="1">Helix-turn-helix domain-containing protein</fullName>
    </recommendedName>
</protein>
<comment type="caution">
    <text evidence="2">The sequence shown here is derived from an EMBL/GenBank/DDBJ whole genome shotgun (WGS) entry which is preliminary data.</text>
</comment>
<gene>
    <name evidence="2" type="ORF">SH1V18_00250</name>
</gene>
<dbReference type="InterPro" id="IPR009061">
    <property type="entry name" value="DNA-bd_dom_put_sf"/>
</dbReference>
<organism evidence="2 3">
    <name type="scientific">Vallitalea longa</name>
    <dbReference type="NCBI Taxonomy" id="2936439"/>
    <lineage>
        <taxon>Bacteria</taxon>
        <taxon>Bacillati</taxon>
        <taxon>Bacillota</taxon>
        <taxon>Clostridia</taxon>
        <taxon>Lachnospirales</taxon>
        <taxon>Vallitaleaceae</taxon>
        <taxon>Vallitalea</taxon>
    </lineage>
</organism>
<dbReference type="AlphaFoldDB" id="A0A9W5Y7Z2"/>
<dbReference type="SUPFAM" id="SSF46955">
    <property type="entry name" value="Putative DNA-binding domain"/>
    <property type="match status" value="1"/>
</dbReference>
<dbReference type="EMBL" id="BRLB01000001">
    <property type="protein sequence ID" value="GKX27545.1"/>
    <property type="molecule type" value="Genomic_DNA"/>
</dbReference>
<feature type="domain" description="Helix-turn-helix" evidence="1">
    <location>
        <begin position="7"/>
        <end position="54"/>
    </location>
</feature>
<sequence length="156" mass="18513">MLMEEKYYTIDEVAMKLEVHTKTIRRYIYSGKIQALKVGGQWRIYESALNKYYEDSKCHCSSNVSQDDFCVFMDGQNRTTEDKLQVCSIVDYYVNEQEEAKPIAHEITDVIMSMEGQDQYKFNYIYDSTEKRARFVLWGNATFLEEVAKRLKKFEK</sequence>